<evidence type="ECO:0000313" key="10">
    <source>
        <dbReference type="EMBL" id="OCT11507.1"/>
    </source>
</evidence>
<evidence type="ECO:0000259" key="9">
    <source>
        <dbReference type="Pfam" id="PF25198"/>
    </source>
</evidence>
<dbReference type="NCBIfam" id="TIGR02887">
    <property type="entry name" value="spore_ger_x_C"/>
    <property type="match status" value="1"/>
</dbReference>
<evidence type="ECO:0000256" key="1">
    <source>
        <dbReference type="ARBA" id="ARBA00004635"/>
    </source>
</evidence>
<feature type="domain" description="Spore germination GerAC-like C-terminal" evidence="8">
    <location>
        <begin position="222"/>
        <end position="385"/>
    </location>
</feature>
<reference evidence="11" key="1">
    <citation type="submission" date="2016-05" db="EMBL/GenBank/DDBJ databases">
        <title>Paenibacillus oryzae. sp. nov., isolated from the rice root.</title>
        <authorList>
            <person name="Zhang J."/>
            <person name="Zhang X."/>
        </authorList>
    </citation>
    <scope>NUCLEOTIDE SEQUENCE [LARGE SCALE GENOMIC DNA]</scope>
    <source>
        <strain evidence="11">KCTC13222</strain>
    </source>
</reference>
<evidence type="ECO:0000313" key="11">
    <source>
        <dbReference type="Proteomes" id="UP000093309"/>
    </source>
</evidence>
<evidence type="ECO:0000256" key="2">
    <source>
        <dbReference type="ARBA" id="ARBA00007886"/>
    </source>
</evidence>
<keyword evidence="6" id="KW-0564">Palmitate</keyword>
<evidence type="ECO:0000256" key="6">
    <source>
        <dbReference type="ARBA" id="ARBA00023139"/>
    </source>
</evidence>
<keyword evidence="4" id="KW-0732">Signal</keyword>
<dbReference type="PROSITE" id="PS51257">
    <property type="entry name" value="PROKAR_LIPOPROTEIN"/>
    <property type="match status" value="1"/>
</dbReference>
<protein>
    <submittedName>
        <fullName evidence="10">Uncharacterized protein</fullName>
    </submittedName>
</protein>
<dbReference type="Proteomes" id="UP000093309">
    <property type="component" value="Unassembled WGS sequence"/>
</dbReference>
<comment type="similarity">
    <text evidence="2">Belongs to the GerABKC lipoprotein family.</text>
</comment>
<evidence type="ECO:0000256" key="7">
    <source>
        <dbReference type="ARBA" id="ARBA00023288"/>
    </source>
</evidence>
<name>A0A1C0ZTV4_9BACL</name>
<dbReference type="Pfam" id="PF25198">
    <property type="entry name" value="Spore_GerAC_N"/>
    <property type="match status" value="1"/>
</dbReference>
<keyword evidence="3" id="KW-0309">Germination</keyword>
<dbReference type="PANTHER" id="PTHR35789">
    <property type="entry name" value="SPORE GERMINATION PROTEIN B3"/>
    <property type="match status" value="1"/>
</dbReference>
<dbReference type="STRING" id="512399.A8709_07530"/>
<feature type="domain" description="Spore germination protein N-terminal" evidence="9">
    <location>
        <begin position="21"/>
        <end position="196"/>
    </location>
</feature>
<proteinExistence type="inferred from homology"/>
<dbReference type="GO" id="GO:0016020">
    <property type="term" value="C:membrane"/>
    <property type="evidence" value="ECO:0007669"/>
    <property type="project" value="UniProtKB-SubCell"/>
</dbReference>
<gene>
    <name evidence="10" type="ORF">A8709_07530</name>
</gene>
<evidence type="ECO:0000256" key="5">
    <source>
        <dbReference type="ARBA" id="ARBA00023136"/>
    </source>
</evidence>
<evidence type="ECO:0000256" key="3">
    <source>
        <dbReference type="ARBA" id="ARBA00022544"/>
    </source>
</evidence>
<dbReference type="RefSeq" id="WP_065858612.1">
    <property type="nucleotide sequence ID" value="NZ_LYPC01000028.1"/>
</dbReference>
<dbReference type="InterPro" id="IPR057336">
    <property type="entry name" value="GerAC_N"/>
</dbReference>
<evidence type="ECO:0000256" key="4">
    <source>
        <dbReference type="ARBA" id="ARBA00022729"/>
    </source>
</evidence>
<dbReference type="AlphaFoldDB" id="A0A1C0ZTV4"/>
<dbReference type="EMBL" id="LYPC01000028">
    <property type="protein sequence ID" value="OCT11507.1"/>
    <property type="molecule type" value="Genomic_DNA"/>
</dbReference>
<keyword evidence="7" id="KW-0449">Lipoprotein</keyword>
<organism evidence="10 11">
    <name type="scientific">Paenibacillus pectinilyticus</name>
    <dbReference type="NCBI Taxonomy" id="512399"/>
    <lineage>
        <taxon>Bacteria</taxon>
        <taxon>Bacillati</taxon>
        <taxon>Bacillota</taxon>
        <taxon>Bacilli</taxon>
        <taxon>Bacillales</taxon>
        <taxon>Paenibacillaceae</taxon>
        <taxon>Paenibacillus</taxon>
    </lineage>
</organism>
<dbReference type="GO" id="GO:0009847">
    <property type="term" value="P:spore germination"/>
    <property type="evidence" value="ECO:0007669"/>
    <property type="project" value="InterPro"/>
</dbReference>
<evidence type="ECO:0000259" key="8">
    <source>
        <dbReference type="Pfam" id="PF05504"/>
    </source>
</evidence>
<sequence>MKAIQTILIILFMLTLSGCWNSKELDQISITTAIGIDKKDNTYNVSVQLLNNDEIASNNAVGQRLPVVTLQVGSGSTIFESMRMLTTTSPRKINTSHLRILVIGEEMAKEGIGQMLDVFSRDHELRSDFNILVAKNTTARELLQVLTPLEKIPANKLYSSLVSSAKNWGITSNIDLHQLIYDLVDPGKEPVLSSVHIKGNPVLGKSRSNLNSVIPPTVLQYQGLAVFHKDQLAGWFTDRESKGYNYALGNIDSSIVVLPCQAEGLMSIELIRTKANIKANFMGEHPEANVHVQVEGNIGEVSCPMNLNTTQTIQTIEQQLSEEIKQTIQDAVNKAKSYKSDIFGFGTAVHRANYKKWNLMKDHWDQVFVDLPVHVTVQAKIKETGSVVESFIDTME</sequence>
<dbReference type="InterPro" id="IPR008844">
    <property type="entry name" value="Spore_GerAC-like"/>
</dbReference>
<keyword evidence="5" id="KW-0472">Membrane</keyword>
<dbReference type="InterPro" id="IPR046953">
    <property type="entry name" value="Spore_GerAC-like_C"/>
</dbReference>
<dbReference type="InterPro" id="IPR038501">
    <property type="entry name" value="Spore_GerAC_C_sf"/>
</dbReference>
<keyword evidence="11" id="KW-1185">Reference proteome</keyword>
<dbReference type="PANTHER" id="PTHR35789:SF1">
    <property type="entry name" value="SPORE GERMINATION PROTEIN B3"/>
    <property type="match status" value="1"/>
</dbReference>
<comment type="subcellular location">
    <subcellularLocation>
        <location evidence="1">Membrane</location>
        <topology evidence="1">Lipid-anchor</topology>
    </subcellularLocation>
</comment>
<dbReference type="Pfam" id="PF05504">
    <property type="entry name" value="Spore_GerAC"/>
    <property type="match status" value="1"/>
</dbReference>
<dbReference type="OrthoDB" id="9816067at2"/>
<accession>A0A1C0ZTV4</accession>
<dbReference type="Gene3D" id="3.30.300.210">
    <property type="entry name" value="Nutrient germinant receptor protein C, domain 3"/>
    <property type="match status" value="1"/>
</dbReference>
<comment type="caution">
    <text evidence="10">The sequence shown here is derived from an EMBL/GenBank/DDBJ whole genome shotgun (WGS) entry which is preliminary data.</text>
</comment>